<sequence length="109" mass="12482">MLTPSFTHNNNKGIEIPKSFSPLFHLHPSPKRRQWRKKAATAAIQRSLLHLGSSHGYRRWSRCTDVAASFLFLFSGGNSDFMDAKPSKKPWQRHHPMAAYMVQPHGFPL</sequence>
<reference evidence="2" key="1">
    <citation type="journal article" date="2020" name="Nat. Commun.">
        <title>Genome sequence of the cluster root forming white lupin.</title>
        <authorList>
            <person name="Hufnagel B."/>
            <person name="Marques A."/>
            <person name="Soriano A."/>
            <person name="Marques L."/>
            <person name="Divol F."/>
            <person name="Doumas P."/>
            <person name="Sallet E."/>
            <person name="Mancinotti D."/>
            <person name="Carrere S."/>
            <person name="Marande W."/>
            <person name="Arribat S."/>
            <person name="Keller J."/>
            <person name="Huneau C."/>
            <person name="Blein T."/>
            <person name="Aime D."/>
            <person name="Laguerre M."/>
            <person name="Taylor J."/>
            <person name="Schubert V."/>
            <person name="Nelson M."/>
            <person name="Geu-Flores F."/>
            <person name="Crespi M."/>
            <person name="Gallardo-Guerrero K."/>
            <person name="Delaux P.-M."/>
            <person name="Salse J."/>
            <person name="Berges H."/>
            <person name="Guyot R."/>
            <person name="Gouzy J."/>
            <person name="Peret B."/>
        </authorList>
    </citation>
    <scope>NUCLEOTIDE SEQUENCE [LARGE SCALE GENOMIC DNA]</scope>
    <source>
        <strain evidence="2">cv. Amiga</strain>
    </source>
</reference>
<protein>
    <submittedName>
        <fullName evidence="1">Uncharacterized protein</fullName>
    </submittedName>
</protein>
<gene>
    <name evidence="1" type="ORF">Lalb_Chr19g0128031</name>
</gene>
<dbReference type="Proteomes" id="UP000447434">
    <property type="component" value="Chromosome 19"/>
</dbReference>
<keyword evidence="2" id="KW-1185">Reference proteome</keyword>
<evidence type="ECO:0000313" key="1">
    <source>
        <dbReference type="EMBL" id="KAE9592316.1"/>
    </source>
</evidence>
<comment type="caution">
    <text evidence="1">The sequence shown here is derived from an EMBL/GenBank/DDBJ whole genome shotgun (WGS) entry which is preliminary data.</text>
</comment>
<evidence type="ECO:0000313" key="2">
    <source>
        <dbReference type="Proteomes" id="UP000447434"/>
    </source>
</evidence>
<name>A0A6A4NF52_LUPAL</name>
<dbReference type="EMBL" id="WOCE01000019">
    <property type="protein sequence ID" value="KAE9592316.1"/>
    <property type="molecule type" value="Genomic_DNA"/>
</dbReference>
<dbReference type="AlphaFoldDB" id="A0A6A4NF52"/>
<accession>A0A6A4NF52</accession>
<organism evidence="1 2">
    <name type="scientific">Lupinus albus</name>
    <name type="common">White lupine</name>
    <name type="synonym">Lupinus termis</name>
    <dbReference type="NCBI Taxonomy" id="3870"/>
    <lineage>
        <taxon>Eukaryota</taxon>
        <taxon>Viridiplantae</taxon>
        <taxon>Streptophyta</taxon>
        <taxon>Embryophyta</taxon>
        <taxon>Tracheophyta</taxon>
        <taxon>Spermatophyta</taxon>
        <taxon>Magnoliopsida</taxon>
        <taxon>eudicotyledons</taxon>
        <taxon>Gunneridae</taxon>
        <taxon>Pentapetalae</taxon>
        <taxon>rosids</taxon>
        <taxon>fabids</taxon>
        <taxon>Fabales</taxon>
        <taxon>Fabaceae</taxon>
        <taxon>Papilionoideae</taxon>
        <taxon>50 kb inversion clade</taxon>
        <taxon>genistoids sensu lato</taxon>
        <taxon>core genistoids</taxon>
        <taxon>Genisteae</taxon>
        <taxon>Lupinus</taxon>
    </lineage>
</organism>
<proteinExistence type="predicted"/>